<feature type="region of interest" description="Disordered" evidence="12">
    <location>
        <begin position="654"/>
        <end position="724"/>
    </location>
</feature>
<dbReference type="PROSITE" id="PS50885">
    <property type="entry name" value="HAMP"/>
    <property type="match status" value="1"/>
</dbReference>
<organism evidence="16 17">
    <name type="scientific">Actinomycetospora corticicola</name>
    <dbReference type="NCBI Taxonomy" id="663602"/>
    <lineage>
        <taxon>Bacteria</taxon>
        <taxon>Bacillati</taxon>
        <taxon>Actinomycetota</taxon>
        <taxon>Actinomycetes</taxon>
        <taxon>Pseudonocardiales</taxon>
        <taxon>Pseudonocardiaceae</taxon>
        <taxon>Actinomycetospora</taxon>
    </lineage>
</organism>
<accession>A0A7Y9E0Y5</accession>
<feature type="compositionally biased region" description="Low complexity" evidence="12">
    <location>
        <begin position="775"/>
        <end position="792"/>
    </location>
</feature>
<keyword evidence="11" id="KW-0902">Two-component regulatory system</keyword>
<dbReference type="InterPro" id="IPR036890">
    <property type="entry name" value="HATPase_C_sf"/>
</dbReference>
<evidence type="ECO:0000256" key="8">
    <source>
        <dbReference type="ARBA" id="ARBA00022777"/>
    </source>
</evidence>
<keyword evidence="6 13" id="KW-0812">Transmembrane</keyword>
<keyword evidence="9" id="KW-0067">ATP-binding</keyword>
<sequence length="1412" mass="144380">MTAPVRRTDARGEARGGAPDPQARPPLGERLALRNWSLPVKLAAVLLVPTLFVITLGVLRIVEQTDKARSYDGVQQAVALESNNAKVLAALDAERRAAAVFLATNRAGGFGPVQEAADATNDQLGQLRSAYGSADSVDDQTRSAYRDAFSAVEGLDRVRDDVRAGAVDPAGAISRYTDATSAVLTFDESLTREAADPSIAGLSTGLYALSVVREQDAYVQAVVAAAIAGGRIDAPSIDQARNATLRRSIAVDEFRSAVGTDNAALADALVGPDVDQRDRLAQVVLGRGSAGLPLQVSAQDWDAASTAVQQKVTGVSDQLRERLQVNAASLQNGARNAAGVASVVLLLALMAGAAVVFFVTRSLLRPLRLLRRTALDVAERRLPDAVRSLREGEAPDTDVSRTPIETREEIGQVARAFDQVHEQAVRLAAEQAGLRSAFNSIFVNLSRRSQALVERQLRLIEQLENKEEDPEALADLFQLDHLATRMRRNSENLLVLSGTDLARRGGRPVPLVDVLRAAASEVEQYQRVELSPPPSVQLLGRTAADVVHLVAELLENATAFSAPETRVDVSARPEPDGAVVLEIADSGVGMTQEDLADANQRLGSPPTVDVSASRRMGLFVVGRLAIRHGIGVTLRTREDGGVVAAVRIPASAVLSGVPGSRPGGGTSTRALGGTGLPVRSPGSSPLGGPANGAARPDVPGIPRQEPREERTDLPRRPAARGAEVAGAAAAGAGAAGAAAFFAPSGAPDEAPAESTAAPAGPEAPAADAAPERRNGLTGALAAALPRRPVRPGATPPPEPPTEVRGPQSDGADLDDDEDDEDDDRVATVWGGGQDDGVAVWSQNAREAPEQAQEQAQEQAPSGVPERPVAAHAWHGADGAVDEDDVATGTAEDAGPAGRHGLRPEPAPERTSGGPGADRTTRDGRPAPRPRPDQGWAEGPQGAPVGPGGPGLPPGPPPSRPLPPRPMPQRPGAPFPGAAAGPRPGPWGPQDQGPQPPGSAPAPPPPMWNGAEIVPPPGPTAQEPQVDAAGSTEGPATGASPVVEPTAPGVAASASDPDDVPAEAVAGAAAGEDVAGSTPSPADGESVEGDAVAGSEEAEELPSRPNRRSLRPLAQRRRPEGGPLLRPGSAPRLRPRPADEAAEADAAPAASGDELFAPGDDTAAPAAPEPAAPEPAAPEPAASEPAAPEPAAPAAAAHGPARNGLTTSGLPTNGLLTNGTSDGHTNGHANGASPNGAPPNGAPHGGDAVPPGGLGSNGTGALPVRPAPEGLARRPAAVRPNRERTPIFDEVASVWFREAEPNAPDTVDPEWSDAGRPGFDAGAPSLAAVDAGTTESGLPRRRPRAHLVPGSARPSPTPVAPGGGGGPEAPRRNPEAVRGRLASYQRGVADGRSTRPNPEGGPAADTNAIEEEQ</sequence>
<feature type="compositionally biased region" description="Polar residues" evidence="12">
    <location>
        <begin position="1203"/>
        <end position="1223"/>
    </location>
</feature>
<dbReference type="Pfam" id="PF02518">
    <property type="entry name" value="HATPase_c"/>
    <property type="match status" value="1"/>
</dbReference>
<dbReference type="Gene3D" id="6.10.340.10">
    <property type="match status" value="1"/>
</dbReference>
<comment type="catalytic activity">
    <reaction evidence="1">
        <text>ATP + protein L-histidine = ADP + protein N-phospho-L-histidine.</text>
        <dbReference type="EC" id="2.7.13.3"/>
    </reaction>
</comment>
<proteinExistence type="predicted"/>
<feature type="transmembrane region" description="Helical" evidence="13">
    <location>
        <begin position="42"/>
        <end position="62"/>
    </location>
</feature>
<dbReference type="InterPro" id="IPR013587">
    <property type="entry name" value="Nitrate/nitrite_sensing"/>
</dbReference>
<dbReference type="RefSeq" id="WP_179796577.1">
    <property type="nucleotide sequence ID" value="NZ_BAABHP010000001.1"/>
</dbReference>
<dbReference type="EC" id="2.7.13.3" evidence="3"/>
<feature type="compositionally biased region" description="Basic residues" evidence="12">
    <location>
        <begin position="1104"/>
        <end position="1115"/>
    </location>
</feature>
<keyword evidence="13" id="KW-0472">Membrane</keyword>
<feature type="compositionally biased region" description="Low complexity" evidence="12">
    <location>
        <begin position="1120"/>
        <end position="1131"/>
    </location>
</feature>
<dbReference type="Gene3D" id="3.30.565.10">
    <property type="entry name" value="Histidine kinase-like ATPase, C-terminal domain"/>
    <property type="match status" value="1"/>
</dbReference>
<gene>
    <name evidence="16" type="ORF">BJ983_005331</name>
</gene>
<evidence type="ECO:0000256" key="4">
    <source>
        <dbReference type="ARBA" id="ARBA00022553"/>
    </source>
</evidence>
<feature type="region of interest" description="Disordered" evidence="12">
    <location>
        <begin position="1"/>
        <end position="26"/>
    </location>
</feature>
<feature type="compositionally biased region" description="Basic and acidic residues" evidence="12">
    <location>
        <begin position="1"/>
        <end position="14"/>
    </location>
</feature>
<feature type="compositionally biased region" description="Acidic residues" evidence="12">
    <location>
        <begin position="811"/>
        <end position="823"/>
    </location>
</feature>
<evidence type="ECO:0000259" key="15">
    <source>
        <dbReference type="PROSITE" id="PS50885"/>
    </source>
</evidence>
<evidence type="ECO:0000313" key="17">
    <source>
        <dbReference type="Proteomes" id="UP000535890"/>
    </source>
</evidence>
<keyword evidence="10 13" id="KW-1133">Transmembrane helix</keyword>
<feature type="compositionally biased region" description="Low complexity" evidence="12">
    <location>
        <begin position="849"/>
        <end position="860"/>
    </location>
</feature>
<evidence type="ECO:0000256" key="5">
    <source>
        <dbReference type="ARBA" id="ARBA00022679"/>
    </source>
</evidence>
<keyword evidence="4" id="KW-0597">Phosphoprotein</keyword>
<feature type="compositionally biased region" description="Low complexity" evidence="12">
    <location>
        <begin position="745"/>
        <end position="768"/>
    </location>
</feature>
<evidence type="ECO:0000256" key="3">
    <source>
        <dbReference type="ARBA" id="ARBA00012438"/>
    </source>
</evidence>
<dbReference type="GO" id="GO:0000160">
    <property type="term" value="P:phosphorelay signal transduction system"/>
    <property type="evidence" value="ECO:0007669"/>
    <property type="project" value="UniProtKB-KW"/>
</dbReference>
<evidence type="ECO:0000256" key="6">
    <source>
        <dbReference type="ARBA" id="ARBA00022692"/>
    </source>
</evidence>
<evidence type="ECO:0000313" key="16">
    <source>
        <dbReference type="EMBL" id="NYD39229.1"/>
    </source>
</evidence>
<feature type="compositionally biased region" description="Low complexity" evidence="12">
    <location>
        <begin position="1061"/>
        <end position="1076"/>
    </location>
</feature>
<reference evidence="16 17" key="1">
    <citation type="submission" date="2020-07" db="EMBL/GenBank/DDBJ databases">
        <title>Sequencing the genomes of 1000 actinobacteria strains.</title>
        <authorList>
            <person name="Klenk H.-P."/>
        </authorList>
    </citation>
    <scope>NUCLEOTIDE SEQUENCE [LARGE SCALE GENOMIC DNA]</scope>
    <source>
        <strain evidence="16 17">DSM 45772</strain>
    </source>
</reference>
<feature type="region of interest" description="Disordered" evidence="12">
    <location>
        <begin position="745"/>
        <end position="1284"/>
    </location>
</feature>
<dbReference type="PANTHER" id="PTHR44936">
    <property type="entry name" value="SENSOR PROTEIN CREC"/>
    <property type="match status" value="1"/>
</dbReference>
<evidence type="ECO:0000256" key="10">
    <source>
        <dbReference type="ARBA" id="ARBA00022989"/>
    </source>
</evidence>
<feature type="transmembrane region" description="Helical" evidence="13">
    <location>
        <begin position="337"/>
        <end position="359"/>
    </location>
</feature>
<feature type="compositionally biased region" description="Pro residues" evidence="12">
    <location>
        <begin position="1166"/>
        <end position="1177"/>
    </location>
</feature>
<feature type="compositionally biased region" description="Basic and acidic residues" evidence="12">
    <location>
        <begin position="1368"/>
        <end position="1377"/>
    </location>
</feature>
<dbReference type="InterPro" id="IPR050980">
    <property type="entry name" value="2C_sensor_his_kinase"/>
</dbReference>
<dbReference type="InterPro" id="IPR005467">
    <property type="entry name" value="His_kinase_dom"/>
</dbReference>
<feature type="compositionally biased region" description="Basic and acidic residues" evidence="12">
    <location>
        <begin position="918"/>
        <end position="931"/>
    </location>
</feature>
<dbReference type="GO" id="GO:0005524">
    <property type="term" value="F:ATP binding"/>
    <property type="evidence" value="ECO:0007669"/>
    <property type="project" value="UniProtKB-KW"/>
</dbReference>
<keyword evidence="8 16" id="KW-0418">Kinase</keyword>
<dbReference type="Pfam" id="PF08376">
    <property type="entry name" value="NIT"/>
    <property type="match status" value="1"/>
</dbReference>
<feature type="domain" description="Histidine kinase" evidence="14">
    <location>
        <begin position="546"/>
        <end position="652"/>
    </location>
</feature>
<evidence type="ECO:0000256" key="7">
    <source>
        <dbReference type="ARBA" id="ARBA00022741"/>
    </source>
</evidence>
<feature type="compositionally biased region" description="Pro residues" evidence="12">
    <location>
        <begin position="993"/>
        <end position="1006"/>
    </location>
</feature>
<dbReference type="GO" id="GO:0004673">
    <property type="term" value="F:protein histidine kinase activity"/>
    <property type="evidence" value="ECO:0007669"/>
    <property type="project" value="UniProtKB-EC"/>
</dbReference>
<comment type="subcellular location">
    <subcellularLocation>
        <location evidence="2">Membrane</location>
    </subcellularLocation>
</comment>
<name>A0A7Y9E0Y5_9PSEU</name>
<evidence type="ECO:0000259" key="14">
    <source>
        <dbReference type="PROSITE" id="PS50109"/>
    </source>
</evidence>
<keyword evidence="5" id="KW-0808">Transferase</keyword>
<keyword evidence="17" id="KW-1185">Reference proteome</keyword>
<feature type="region of interest" description="Disordered" evidence="12">
    <location>
        <begin position="1298"/>
        <end position="1412"/>
    </location>
</feature>
<feature type="compositionally biased region" description="Low complexity" evidence="12">
    <location>
        <begin position="1225"/>
        <end position="1234"/>
    </location>
</feature>
<dbReference type="InterPro" id="IPR003660">
    <property type="entry name" value="HAMP_dom"/>
</dbReference>
<feature type="compositionally biased region" description="Low complexity" evidence="12">
    <location>
        <begin position="974"/>
        <end position="992"/>
    </location>
</feature>
<feature type="domain" description="HAMP" evidence="15">
    <location>
        <begin position="361"/>
        <end position="429"/>
    </location>
</feature>
<dbReference type="PROSITE" id="PS50109">
    <property type="entry name" value="HIS_KIN"/>
    <property type="match status" value="1"/>
</dbReference>
<dbReference type="SMART" id="SM00304">
    <property type="entry name" value="HAMP"/>
    <property type="match status" value="1"/>
</dbReference>
<dbReference type="SMART" id="SM00387">
    <property type="entry name" value="HATPase_c"/>
    <property type="match status" value="1"/>
</dbReference>
<evidence type="ECO:0000256" key="12">
    <source>
        <dbReference type="SAM" id="MobiDB-lite"/>
    </source>
</evidence>
<feature type="compositionally biased region" description="Basic and acidic residues" evidence="12">
    <location>
        <begin position="704"/>
        <end position="715"/>
    </location>
</feature>
<dbReference type="Proteomes" id="UP000535890">
    <property type="component" value="Unassembled WGS sequence"/>
</dbReference>
<dbReference type="PANTHER" id="PTHR44936:SF9">
    <property type="entry name" value="SENSOR PROTEIN CREC"/>
    <property type="match status" value="1"/>
</dbReference>
<evidence type="ECO:0000256" key="11">
    <source>
        <dbReference type="ARBA" id="ARBA00023012"/>
    </source>
</evidence>
<evidence type="ECO:0000256" key="13">
    <source>
        <dbReference type="SAM" id="Phobius"/>
    </source>
</evidence>
<dbReference type="InterPro" id="IPR003594">
    <property type="entry name" value="HATPase_dom"/>
</dbReference>
<protein>
    <recommendedName>
        <fullName evidence="3">histidine kinase</fullName>
        <ecNumber evidence="3">2.7.13.3</ecNumber>
    </recommendedName>
</protein>
<comment type="caution">
    <text evidence="16">The sequence shown here is derived from an EMBL/GenBank/DDBJ whole genome shotgun (WGS) entry which is preliminary data.</text>
</comment>
<evidence type="ECO:0000256" key="9">
    <source>
        <dbReference type="ARBA" id="ARBA00022840"/>
    </source>
</evidence>
<feature type="compositionally biased region" description="Pro residues" evidence="12">
    <location>
        <begin position="949"/>
        <end position="973"/>
    </location>
</feature>
<evidence type="ECO:0000256" key="2">
    <source>
        <dbReference type="ARBA" id="ARBA00004370"/>
    </source>
</evidence>
<dbReference type="Pfam" id="PF00672">
    <property type="entry name" value="HAMP"/>
    <property type="match status" value="1"/>
</dbReference>
<dbReference type="GO" id="GO:0016020">
    <property type="term" value="C:membrane"/>
    <property type="evidence" value="ECO:0007669"/>
    <property type="project" value="UniProtKB-SubCell"/>
</dbReference>
<dbReference type="EMBL" id="JACCBN010000001">
    <property type="protein sequence ID" value="NYD39229.1"/>
    <property type="molecule type" value="Genomic_DNA"/>
</dbReference>
<evidence type="ECO:0000256" key="1">
    <source>
        <dbReference type="ARBA" id="ARBA00000085"/>
    </source>
</evidence>
<dbReference type="SUPFAM" id="SSF55874">
    <property type="entry name" value="ATPase domain of HSP90 chaperone/DNA topoisomerase II/histidine kinase"/>
    <property type="match status" value="1"/>
</dbReference>
<keyword evidence="7" id="KW-0547">Nucleotide-binding</keyword>